<dbReference type="Ensembl" id="ENSAOWT00000000062.1">
    <property type="protein sequence ID" value="ENSAOWP00000000053.1"/>
    <property type="gene ID" value="ENSAOWG00000000052.1"/>
</dbReference>
<protein>
    <recommendedName>
        <fullName evidence="4">Transmembrane protein 140</fullName>
    </recommendedName>
</protein>
<dbReference type="AlphaFoldDB" id="A0A8B9NTF9"/>
<reference evidence="2" key="2">
    <citation type="submission" date="2025-09" db="UniProtKB">
        <authorList>
            <consortium name="Ensembl"/>
        </authorList>
    </citation>
    <scope>IDENTIFICATION</scope>
</reference>
<evidence type="ECO:0000313" key="3">
    <source>
        <dbReference type="Proteomes" id="UP000694424"/>
    </source>
</evidence>
<dbReference type="PANTHER" id="PTHR16103:SF0">
    <property type="entry name" value="TRANSMEMBRANE PROTEIN 140"/>
    <property type="match status" value="1"/>
</dbReference>
<evidence type="ECO:0008006" key="4">
    <source>
        <dbReference type="Google" id="ProtNLM"/>
    </source>
</evidence>
<accession>A0A8B9NTF9</accession>
<proteinExistence type="predicted"/>
<name>A0A8B9NTF9_APTOW</name>
<evidence type="ECO:0000313" key="2">
    <source>
        <dbReference type="Ensembl" id="ENSAOWP00000000053.1"/>
    </source>
</evidence>
<feature type="transmembrane region" description="Helical" evidence="1">
    <location>
        <begin position="100"/>
        <end position="122"/>
    </location>
</feature>
<dbReference type="Proteomes" id="UP000694424">
    <property type="component" value="Unplaced"/>
</dbReference>
<dbReference type="PANTHER" id="PTHR16103">
    <property type="entry name" value="TRANSMEMBRANE PROTEIN 140"/>
    <property type="match status" value="1"/>
</dbReference>
<organism evidence="2 3">
    <name type="scientific">Apteryx owenii</name>
    <name type="common">Little spotted kiwi</name>
    <dbReference type="NCBI Taxonomy" id="8824"/>
    <lineage>
        <taxon>Eukaryota</taxon>
        <taxon>Metazoa</taxon>
        <taxon>Chordata</taxon>
        <taxon>Craniata</taxon>
        <taxon>Vertebrata</taxon>
        <taxon>Euteleostomi</taxon>
        <taxon>Archelosauria</taxon>
        <taxon>Archosauria</taxon>
        <taxon>Dinosauria</taxon>
        <taxon>Saurischia</taxon>
        <taxon>Theropoda</taxon>
        <taxon>Coelurosauria</taxon>
        <taxon>Aves</taxon>
        <taxon>Palaeognathae</taxon>
        <taxon>Apterygiformes</taxon>
        <taxon>Apterygidae</taxon>
        <taxon>Apteryx</taxon>
    </lineage>
</organism>
<reference evidence="2" key="1">
    <citation type="submission" date="2025-08" db="UniProtKB">
        <authorList>
            <consortium name="Ensembl"/>
        </authorList>
    </citation>
    <scope>IDENTIFICATION</scope>
</reference>
<keyword evidence="1" id="KW-1133">Transmembrane helix</keyword>
<feature type="transmembrane region" description="Helical" evidence="1">
    <location>
        <begin position="167"/>
        <end position="191"/>
    </location>
</feature>
<sequence>MHAQSLSLPWRLRHRLPWGRSVFLMMCTGHLLCTLTFLEAAGALALMLYALLWEAGNLVNLPNKRIGFYNFCLWNETVRELQCLEYRHLQVMGISLPGIVLARVCVYSCLVFSIFYPLFVAHVKCMKDTKDWKVILIILVIKMMILSGGLGTFLFQTSHWIHPFEFTGGFLALLGTQTLLLLQILTASMYLSWAKHRYPCQSPFPEEAMSIEI</sequence>
<dbReference type="Pfam" id="PF14985">
    <property type="entry name" value="TM140"/>
    <property type="match status" value="1"/>
</dbReference>
<feature type="transmembrane region" description="Helical" evidence="1">
    <location>
        <begin position="134"/>
        <end position="155"/>
    </location>
</feature>
<dbReference type="InterPro" id="IPR028038">
    <property type="entry name" value="TM140"/>
</dbReference>
<keyword evidence="3" id="KW-1185">Reference proteome</keyword>
<evidence type="ECO:0000256" key="1">
    <source>
        <dbReference type="SAM" id="Phobius"/>
    </source>
</evidence>
<feature type="transmembrane region" description="Helical" evidence="1">
    <location>
        <begin position="21"/>
        <end position="52"/>
    </location>
</feature>
<keyword evidence="1" id="KW-0472">Membrane</keyword>
<keyword evidence="1" id="KW-0812">Transmembrane</keyword>